<dbReference type="OrthoDB" id="428090at2759"/>
<dbReference type="InterPro" id="IPR011009">
    <property type="entry name" value="Kinase-like_dom_sf"/>
</dbReference>
<accession>A0A812PM75</accession>
<protein>
    <submittedName>
        <fullName evidence="2">GALNT6 protein</fullName>
    </submittedName>
</protein>
<dbReference type="Proteomes" id="UP000649617">
    <property type="component" value="Unassembled WGS sequence"/>
</dbReference>
<gene>
    <name evidence="2" type="primary">GALNT6</name>
    <name evidence="2" type="ORF">SPIL2461_LOCUS8552</name>
</gene>
<dbReference type="SUPFAM" id="SSF56112">
    <property type="entry name" value="Protein kinase-like (PK-like)"/>
    <property type="match status" value="1"/>
</dbReference>
<feature type="region of interest" description="Disordered" evidence="1">
    <location>
        <begin position="188"/>
        <end position="209"/>
    </location>
</feature>
<sequence>MLADIHGPNLTIRGAPTTEEDERSLVKALDDVLHAAEGHGPSLAKEAARLCRLPRFHFFPQIYAATWDRCLMPRFRRLPFELLTQDHLPKLFGDVSAALRVLHSNNIVHADVHLDNIMLRPWPPGFVLIDLASCTAESVYLLELGFGVPGKGGALFTPPHEQLRPPMRTPAGDFYRFAKHIRKEIELPSAPKSLNRDGEFAPEPDGEDD</sequence>
<name>A0A812PM75_SYMPI</name>
<keyword evidence="3" id="KW-1185">Reference proteome</keyword>
<dbReference type="AlphaFoldDB" id="A0A812PM75"/>
<evidence type="ECO:0000313" key="3">
    <source>
        <dbReference type="Proteomes" id="UP000649617"/>
    </source>
</evidence>
<proteinExistence type="predicted"/>
<evidence type="ECO:0000256" key="1">
    <source>
        <dbReference type="SAM" id="MobiDB-lite"/>
    </source>
</evidence>
<comment type="caution">
    <text evidence="2">The sequence shown here is derived from an EMBL/GenBank/DDBJ whole genome shotgun (WGS) entry which is preliminary data.</text>
</comment>
<feature type="compositionally biased region" description="Acidic residues" evidence="1">
    <location>
        <begin position="200"/>
        <end position="209"/>
    </location>
</feature>
<feature type="non-terminal residue" evidence="2">
    <location>
        <position position="209"/>
    </location>
</feature>
<organism evidence="2 3">
    <name type="scientific">Symbiodinium pilosum</name>
    <name type="common">Dinoflagellate</name>
    <dbReference type="NCBI Taxonomy" id="2952"/>
    <lineage>
        <taxon>Eukaryota</taxon>
        <taxon>Sar</taxon>
        <taxon>Alveolata</taxon>
        <taxon>Dinophyceae</taxon>
        <taxon>Suessiales</taxon>
        <taxon>Symbiodiniaceae</taxon>
        <taxon>Symbiodinium</taxon>
    </lineage>
</organism>
<dbReference type="EMBL" id="CAJNIZ010014155">
    <property type="protein sequence ID" value="CAE7358562.1"/>
    <property type="molecule type" value="Genomic_DNA"/>
</dbReference>
<dbReference type="Gene3D" id="1.10.510.10">
    <property type="entry name" value="Transferase(Phosphotransferase) domain 1"/>
    <property type="match status" value="1"/>
</dbReference>
<evidence type="ECO:0000313" key="2">
    <source>
        <dbReference type="EMBL" id="CAE7358562.1"/>
    </source>
</evidence>
<reference evidence="2" key="1">
    <citation type="submission" date="2021-02" db="EMBL/GenBank/DDBJ databases">
        <authorList>
            <person name="Dougan E. K."/>
            <person name="Rhodes N."/>
            <person name="Thang M."/>
            <person name="Chan C."/>
        </authorList>
    </citation>
    <scope>NUCLEOTIDE SEQUENCE</scope>
</reference>